<dbReference type="SUPFAM" id="SSF53335">
    <property type="entry name" value="S-adenosyl-L-methionine-dependent methyltransferases"/>
    <property type="match status" value="1"/>
</dbReference>
<evidence type="ECO:0000256" key="3">
    <source>
        <dbReference type="ARBA" id="ARBA00022679"/>
    </source>
</evidence>
<feature type="binding site" evidence="11">
    <location>
        <begin position="113"/>
        <end position="115"/>
    </location>
    <ligand>
        <name>S-adenosyl-L-methionine</name>
        <dbReference type="ChEBI" id="CHEBI:59789"/>
    </ligand>
</feature>
<dbReference type="OMA" id="ESSISYW"/>
<evidence type="ECO:0000256" key="7">
    <source>
        <dbReference type="ARBA" id="ARBA00043129"/>
    </source>
</evidence>
<feature type="binding site" evidence="11">
    <location>
        <begin position="139"/>
        <end position="140"/>
    </location>
    <ligand>
        <name>S-adenosyl-L-methionine</name>
        <dbReference type="ChEBI" id="CHEBI:59789"/>
    </ligand>
</feature>
<dbReference type="Proteomes" id="UP000039865">
    <property type="component" value="Unassembled WGS sequence"/>
</dbReference>
<keyword evidence="2 13" id="KW-0489">Methyltransferase</keyword>
<feature type="region of interest" description="Disordered" evidence="12">
    <location>
        <begin position="1"/>
        <end position="27"/>
    </location>
</feature>
<dbReference type="InterPro" id="IPR029063">
    <property type="entry name" value="SAM-dependent_MTases_sf"/>
</dbReference>
<dbReference type="InterPro" id="IPR008576">
    <property type="entry name" value="MeTrfase_NTM1"/>
</dbReference>
<evidence type="ECO:0000256" key="6">
    <source>
        <dbReference type="ARBA" id="ARBA00039449"/>
    </source>
</evidence>
<evidence type="ECO:0000256" key="9">
    <source>
        <dbReference type="ARBA" id="ARBA00047885"/>
    </source>
</evidence>
<feature type="compositionally biased region" description="Basic and acidic residues" evidence="12">
    <location>
        <begin position="1"/>
        <end position="10"/>
    </location>
</feature>
<evidence type="ECO:0000256" key="1">
    <source>
        <dbReference type="ARBA" id="ARBA00009059"/>
    </source>
</evidence>
<evidence type="ECO:0000313" key="13">
    <source>
        <dbReference type="EMBL" id="CDW75016.1"/>
    </source>
</evidence>
<feature type="binding site" evidence="11">
    <location>
        <position position="91"/>
    </location>
    <ligand>
        <name>S-adenosyl-L-methionine</name>
        <dbReference type="ChEBI" id="CHEBI:59789"/>
    </ligand>
</feature>
<comment type="catalytic activity">
    <reaction evidence="9">
        <text>N-terminal L-prolyl-L-prolyl-L-lysyl-[protein] + 2 S-adenosyl-L-methionine = N-terminal N,N-dimethyl-L-prolyl-L-prolyl-L-lysyl-[protein] + 2 S-adenosyl-L-homocysteine + 2 H(+)</text>
        <dbReference type="Rhea" id="RHEA:54736"/>
        <dbReference type="Rhea" id="RHEA-COMP:13787"/>
        <dbReference type="Rhea" id="RHEA-COMP:13974"/>
        <dbReference type="ChEBI" id="CHEBI:15378"/>
        <dbReference type="ChEBI" id="CHEBI:57856"/>
        <dbReference type="ChEBI" id="CHEBI:59789"/>
        <dbReference type="ChEBI" id="CHEBI:138059"/>
        <dbReference type="ChEBI" id="CHEBI:138318"/>
        <dbReference type="EC" id="2.1.1.244"/>
    </reaction>
</comment>
<dbReference type="GO" id="GO:0071885">
    <property type="term" value="F:N-terminal protein N-methyltransferase activity"/>
    <property type="evidence" value="ECO:0007669"/>
    <property type="project" value="UniProtKB-EC"/>
</dbReference>
<evidence type="ECO:0000256" key="4">
    <source>
        <dbReference type="ARBA" id="ARBA00022691"/>
    </source>
</evidence>
<evidence type="ECO:0000256" key="5">
    <source>
        <dbReference type="ARBA" id="ARBA00039112"/>
    </source>
</evidence>
<dbReference type="PANTHER" id="PTHR12753">
    <property type="entry name" value="AD-003 - RELATED"/>
    <property type="match status" value="1"/>
</dbReference>
<dbReference type="GO" id="GO:0005737">
    <property type="term" value="C:cytoplasm"/>
    <property type="evidence" value="ECO:0007669"/>
    <property type="project" value="TreeGrafter"/>
</dbReference>
<comment type="catalytic activity">
    <reaction evidence="10">
        <text>N-terminal L-alanyl-L-prolyl-L-lysyl-[protein] + 3 S-adenosyl-L-methionine = N-terminal N,N,N-trimethyl-L-alanyl-L-prolyl-L-lysyl-[protein] + 3 S-adenosyl-L-homocysteine + 3 H(+)</text>
        <dbReference type="Rhea" id="RHEA:54712"/>
        <dbReference type="Rhea" id="RHEA-COMP:13785"/>
        <dbReference type="Rhea" id="RHEA-COMP:13971"/>
        <dbReference type="ChEBI" id="CHEBI:15378"/>
        <dbReference type="ChEBI" id="CHEBI:57856"/>
        <dbReference type="ChEBI" id="CHEBI:59789"/>
        <dbReference type="ChEBI" id="CHEBI:138057"/>
        <dbReference type="ChEBI" id="CHEBI:138315"/>
        <dbReference type="EC" id="2.1.1.244"/>
    </reaction>
</comment>
<evidence type="ECO:0000256" key="2">
    <source>
        <dbReference type="ARBA" id="ARBA00022603"/>
    </source>
</evidence>
<dbReference type="Pfam" id="PF05891">
    <property type="entry name" value="Methyltransf_PK"/>
    <property type="match status" value="1"/>
</dbReference>
<dbReference type="AlphaFoldDB" id="A0A077ZYJ7"/>
<comment type="catalytic activity">
    <reaction evidence="8">
        <text>N-terminal L-seryl-L-prolyl-L-lysyl-[protein] + 3 S-adenosyl-L-methionine = N-terminal N,N,N-trimethyl-L-seryl-L-prolyl-L-lysyl-[protein] + 3 S-adenosyl-L-homocysteine + 3 H(+)</text>
        <dbReference type="Rhea" id="RHEA:54724"/>
        <dbReference type="Rhea" id="RHEA-COMP:13789"/>
        <dbReference type="Rhea" id="RHEA-COMP:13973"/>
        <dbReference type="ChEBI" id="CHEBI:15378"/>
        <dbReference type="ChEBI" id="CHEBI:57856"/>
        <dbReference type="ChEBI" id="CHEBI:59789"/>
        <dbReference type="ChEBI" id="CHEBI:138061"/>
        <dbReference type="ChEBI" id="CHEBI:138317"/>
        <dbReference type="EC" id="2.1.1.244"/>
    </reaction>
</comment>
<dbReference type="EMBL" id="CCKQ01003877">
    <property type="protein sequence ID" value="CDW75016.1"/>
    <property type="molecule type" value="Genomic_DNA"/>
</dbReference>
<evidence type="ECO:0000256" key="11">
    <source>
        <dbReference type="PIRSR" id="PIRSR016958-1"/>
    </source>
</evidence>
<proteinExistence type="inferred from homology"/>
<protein>
    <recommendedName>
        <fullName evidence="6">Alpha N-terminal protein methyltransferase 1</fullName>
        <ecNumber evidence="5">2.1.1.244</ecNumber>
    </recommendedName>
    <alternativeName>
        <fullName evidence="7">X-Pro-Lys N-terminal protein methyltransferase 1</fullName>
    </alternativeName>
</protein>
<keyword evidence="14" id="KW-1185">Reference proteome</keyword>
<dbReference type="PIRSF" id="PIRSF016958">
    <property type="entry name" value="DUF858_MeTrfase_lik"/>
    <property type="match status" value="1"/>
</dbReference>
<feature type="binding site" evidence="11">
    <location>
        <position position="154"/>
    </location>
    <ligand>
        <name>S-adenosyl-L-methionine</name>
        <dbReference type="ChEBI" id="CHEBI:59789"/>
    </ligand>
</feature>
<dbReference type="EC" id="2.1.1.244" evidence="5"/>
<accession>A0A077ZYJ7</accession>
<sequence>MWQKELRINPDSDEGEADEDEEEDDEEIINRVGNRDNWYKKQVEFWSTQEASINGVLTGYGDCHPADAETSNNLLDGFKKTIGIQRALDCGAGIGRVTKYILESRFEKIDLLDPTKELLAKARDFIGSDKVDKIYCTGLQDFEFEYQYDCIWVQWVLCYLTDKDIRVFLRKCSQYLRDENSLLICKENVHDDSFYVDKEDNSVIRSDKLFQEIFEEEGFCIVKHQIQPGFPDNLFTISIYALKYIKFGK</sequence>
<evidence type="ECO:0000256" key="10">
    <source>
        <dbReference type="ARBA" id="ARBA00048167"/>
    </source>
</evidence>
<evidence type="ECO:0000256" key="12">
    <source>
        <dbReference type="SAM" id="MobiDB-lite"/>
    </source>
</evidence>
<organism evidence="13 14">
    <name type="scientific">Stylonychia lemnae</name>
    <name type="common">Ciliate</name>
    <dbReference type="NCBI Taxonomy" id="5949"/>
    <lineage>
        <taxon>Eukaryota</taxon>
        <taxon>Sar</taxon>
        <taxon>Alveolata</taxon>
        <taxon>Ciliophora</taxon>
        <taxon>Intramacronucleata</taxon>
        <taxon>Spirotrichea</taxon>
        <taxon>Stichotrichia</taxon>
        <taxon>Sporadotrichida</taxon>
        <taxon>Oxytrichidae</taxon>
        <taxon>Stylonychinae</taxon>
        <taxon>Stylonychia</taxon>
    </lineage>
</organism>
<feature type="compositionally biased region" description="Acidic residues" evidence="12">
    <location>
        <begin position="11"/>
        <end position="27"/>
    </location>
</feature>
<dbReference type="Gene3D" id="3.40.50.150">
    <property type="entry name" value="Vaccinia Virus protein VP39"/>
    <property type="match status" value="1"/>
</dbReference>
<dbReference type="InParanoid" id="A0A077ZYJ7"/>
<dbReference type="PANTHER" id="PTHR12753:SF0">
    <property type="entry name" value="ALPHA N-TERMINAL PROTEIN METHYLTRANSFERASE 1"/>
    <property type="match status" value="1"/>
</dbReference>
<evidence type="ECO:0000313" key="14">
    <source>
        <dbReference type="Proteomes" id="UP000039865"/>
    </source>
</evidence>
<dbReference type="OrthoDB" id="1298661at2759"/>
<keyword evidence="4 11" id="KW-0949">S-adenosyl-L-methionine</keyword>
<dbReference type="GO" id="GO:0032259">
    <property type="term" value="P:methylation"/>
    <property type="evidence" value="ECO:0007669"/>
    <property type="project" value="UniProtKB-KW"/>
</dbReference>
<keyword evidence="3 13" id="KW-0808">Transferase</keyword>
<gene>
    <name evidence="13" type="primary">Contig3905.g4168</name>
    <name evidence="13" type="ORF">STYLEM_4001</name>
</gene>
<evidence type="ECO:0000256" key="8">
    <source>
        <dbReference type="ARBA" id="ARBA00047306"/>
    </source>
</evidence>
<name>A0A077ZYJ7_STYLE</name>
<feature type="binding site" evidence="11">
    <location>
        <position position="96"/>
    </location>
    <ligand>
        <name>S-adenosyl-L-methionine</name>
        <dbReference type="ChEBI" id="CHEBI:59789"/>
    </ligand>
</feature>
<dbReference type="CDD" id="cd02440">
    <property type="entry name" value="AdoMet_MTases"/>
    <property type="match status" value="1"/>
</dbReference>
<comment type="similarity">
    <text evidence="1">Belongs to the methyltransferase superfamily. NTM1 family.</text>
</comment>
<reference evidence="13 14" key="1">
    <citation type="submission" date="2014-06" db="EMBL/GenBank/DDBJ databases">
        <authorList>
            <person name="Swart Estienne"/>
        </authorList>
    </citation>
    <scope>NUCLEOTIDE SEQUENCE [LARGE SCALE GENOMIC DNA]</scope>
    <source>
        <strain evidence="13 14">130c</strain>
    </source>
</reference>